<evidence type="ECO:0000256" key="3">
    <source>
        <dbReference type="ARBA" id="ARBA00022692"/>
    </source>
</evidence>
<feature type="transmembrane region" description="Helical" evidence="6">
    <location>
        <begin position="392"/>
        <end position="416"/>
    </location>
</feature>
<evidence type="ECO:0000313" key="10">
    <source>
        <dbReference type="Proteomes" id="UP000505355"/>
    </source>
</evidence>
<feature type="domain" description="MacB-like periplasmic core" evidence="8">
    <location>
        <begin position="20"/>
        <end position="244"/>
    </location>
</feature>
<proteinExistence type="predicted"/>
<feature type="domain" description="ABC3 transporter permease C-terminal" evidence="7">
    <location>
        <begin position="689"/>
        <end position="759"/>
    </location>
</feature>
<dbReference type="PANTHER" id="PTHR30572">
    <property type="entry name" value="MEMBRANE COMPONENT OF TRANSPORTER-RELATED"/>
    <property type="match status" value="1"/>
</dbReference>
<evidence type="ECO:0000256" key="5">
    <source>
        <dbReference type="ARBA" id="ARBA00023136"/>
    </source>
</evidence>
<protein>
    <submittedName>
        <fullName evidence="9">ABC transporter permease</fullName>
    </submittedName>
</protein>
<feature type="transmembrane region" description="Helical" evidence="6">
    <location>
        <begin position="21"/>
        <end position="42"/>
    </location>
</feature>
<feature type="transmembrane region" description="Helical" evidence="6">
    <location>
        <begin position="296"/>
        <end position="317"/>
    </location>
</feature>
<dbReference type="Proteomes" id="UP000505355">
    <property type="component" value="Chromosome"/>
</dbReference>
<evidence type="ECO:0000256" key="1">
    <source>
        <dbReference type="ARBA" id="ARBA00004651"/>
    </source>
</evidence>
<evidence type="ECO:0000313" key="9">
    <source>
        <dbReference type="EMBL" id="QKJ30086.1"/>
    </source>
</evidence>
<dbReference type="AlphaFoldDB" id="A0A7D4Q0V6"/>
<feature type="transmembrane region" description="Helical" evidence="6">
    <location>
        <begin position="350"/>
        <end position="372"/>
    </location>
</feature>
<feature type="transmembrane region" description="Helical" evidence="6">
    <location>
        <begin position="738"/>
        <end position="757"/>
    </location>
</feature>
<sequence>MIKNYLRSAWRNITRHKFISFINIFGLTVGLACCLLIITYIFNELSYDKFNEKADRTYRVTRIFYTQQGVESLHLSAVAPPFGPLLQTAFPDIEKMTRVLPNGSTVVHYKEKVFNENNAFCADENFTSVFSLDVTKGDSRTALNEPYTVMLTEAMAHKYFGDADPIDKTIALDNNKHEYKVTGVFKPFPVNAHMHPEILISFNTLKDSLVYGEKQLRTNFGNNSFYTYLLFPKGANAERVGSQLSWFLDKYVHFNGMPPNIKTSNVTQLTLQKLTDIHLRSHLDDEIENNGDITRVYIFSVIALFILLIACINYMNLSTARSMLRAKEIGIRKVVGAQQKEIIRQFLSESVLITWIALVLAIIISALTLPYINKVSGLTLSIFSLLNWKILGFIIAMPFIVGLISGIYPAMFMSSFKPVRVLKGLIKTGAGGLSFRKVLVVLQFSISIVLIVATTVVFQQLQFIQNKSLGFNKDYVLNMGYYRSLNPSFDSFRDELLKNPAIKEAGRSSRVPSGRLLDDQNASVMQGDSLQPIKLDLKYVTADYGFIPAYGIHIDAGRNFSRSYVSDTSNFIINEAAVQMLGWKNAQNAIGKDMMYGRVKGKVIGVMNDFHFESLHQKIIPLLLTLPAQGYYNNLSIKVDGNNMRSAISTIETTWHHYLPEVPFDYTFMDKKFEQLYNSEQLQGSLFTIFACIAIFIACLGLFGLSAFTISQRFKEIGVRKVLGASVPQIVLELSKDFLKLVLVAAIISLPIAWYAMTIY</sequence>
<feature type="transmembrane region" description="Helical" evidence="6">
    <location>
        <begin position="437"/>
        <end position="458"/>
    </location>
</feature>
<dbReference type="Pfam" id="PF02687">
    <property type="entry name" value="FtsX"/>
    <property type="match status" value="2"/>
</dbReference>
<keyword evidence="3 6" id="KW-0812">Transmembrane</keyword>
<dbReference type="PROSITE" id="PS51257">
    <property type="entry name" value="PROKAR_LIPOPROTEIN"/>
    <property type="match status" value="1"/>
</dbReference>
<keyword evidence="10" id="KW-1185">Reference proteome</keyword>
<evidence type="ECO:0000256" key="6">
    <source>
        <dbReference type="SAM" id="Phobius"/>
    </source>
</evidence>
<dbReference type="InterPro" id="IPR003838">
    <property type="entry name" value="ABC3_permease_C"/>
</dbReference>
<name>A0A7D4Q0V6_9SPHI</name>
<evidence type="ECO:0000256" key="4">
    <source>
        <dbReference type="ARBA" id="ARBA00022989"/>
    </source>
</evidence>
<evidence type="ECO:0000256" key="2">
    <source>
        <dbReference type="ARBA" id="ARBA00022475"/>
    </source>
</evidence>
<gene>
    <name evidence="9" type="ORF">HQ865_10055</name>
</gene>
<keyword evidence="2" id="KW-1003">Cell membrane</keyword>
<dbReference type="PANTHER" id="PTHR30572:SF18">
    <property type="entry name" value="ABC-TYPE MACROLIDE FAMILY EXPORT SYSTEM PERMEASE COMPONENT 2"/>
    <property type="match status" value="1"/>
</dbReference>
<keyword evidence="4 6" id="KW-1133">Transmembrane helix</keyword>
<dbReference type="Pfam" id="PF12704">
    <property type="entry name" value="MacB_PCD"/>
    <property type="match status" value="1"/>
</dbReference>
<reference evidence="9 10" key="1">
    <citation type="submission" date="2020-05" db="EMBL/GenBank/DDBJ databases">
        <title>Mucilaginibacter mali sp. nov.</title>
        <authorList>
            <person name="Kim H.S."/>
            <person name="Lee K.C."/>
            <person name="Suh M.K."/>
            <person name="Kim J.-S."/>
            <person name="Han K.-I."/>
            <person name="Eom M.K."/>
            <person name="Shin Y.K."/>
            <person name="Lee J.-S."/>
        </authorList>
    </citation>
    <scope>NUCLEOTIDE SEQUENCE [LARGE SCALE GENOMIC DNA]</scope>
    <source>
        <strain evidence="9 10">G2-14</strain>
    </source>
</reference>
<organism evidence="9 10">
    <name type="scientific">Mucilaginibacter mali</name>
    <dbReference type="NCBI Taxonomy" id="2740462"/>
    <lineage>
        <taxon>Bacteria</taxon>
        <taxon>Pseudomonadati</taxon>
        <taxon>Bacteroidota</taxon>
        <taxon>Sphingobacteriia</taxon>
        <taxon>Sphingobacteriales</taxon>
        <taxon>Sphingobacteriaceae</taxon>
        <taxon>Mucilaginibacter</taxon>
    </lineage>
</organism>
<dbReference type="GO" id="GO:0005886">
    <property type="term" value="C:plasma membrane"/>
    <property type="evidence" value="ECO:0007669"/>
    <property type="project" value="UniProtKB-SubCell"/>
</dbReference>
<accession>A0A7D4Q0V6</accession>
<dbReference type="GO" id="GO:0022857">
    <property type="term" value="F:transmembrane transporter activity"/>
    <property type="evidence" value="ECO:0007669"/>
    <property type="project" value="TreeGrafter"/>
</dbReference>
<feature type="transmembrane region" description="Helical" evidence="6">
    <location>
        <begin position="686"/>
        <end position="710"/>
    </location>
</feature>
<dbReference type="InterPro" id="IPR050250">
    <property type="entry name" value="Macrolide_Exporter_MacB"/>
</dbReference>
<dbReference type="KEGG" id="mmab:HQ865_10055"/>
<comment type="subcellular location">
    <subcellularLocation>
        <location evidence="1">Cell membrane</location>
        <topology evidence="1">Multi-pass membrane protein</topology>
    </subcellularLocation>
</comment>
<dbReference type="EMBL" id="CP054139">
    <property type="protein sequence ID" value="QKJ30086.1"/>
    <property type="molecule type" value="Genomic_DNA"/>
</dbReference>
<keyword evidence="5 6" id="KW-0472">Membrane</keyword>
<dbReference type="InterPro" id="IPR025857">
    <property type="entry name" value="MacB_PCD"/>
</dbReference>
<evidence type="ECO:0000259" key="8">
    <source>
        <dbReference type="Pfam" id="PF12704"/>
    </source>
</evidence>
<dbReference type="RefSeq" id="WP_173414776.1">
    <property type="nucleotide sequence ID" value="NZ_CP054139.1"/>
</dbReference>
<evidence type="ECO:0000259" key="7">
    <source>
        <dbReference type="Pfam" id="PF02687"/>
    </source>
</evidence>
<feature type="domain" description="ABC3 transporter permease C-terminal" evidence="7">
    <location>
        <begin position="301"/>
        <end position="416"/>
    </location>
</feature>